<accession>A0A8H7RPH3</accession>
<sequence length="225" mass="26227">MDKYDHAKNLIANKQKGAAKQLMKKYSFNLIEFDIHSSIVADDLHQIGGVWKHILQAVEKMIKQLPDSLNIIDTITERASHLPAYPGLRNFNNGILFSSYKRPTFSEMKDNLIILLPCVYQYLSPQAVICIRKFIDFFIQCTGKEFREVDLQKIEETVEEFYYYCPVFQDRSVSKSGFNFPKLHMLSKYTSDIRQYGPLSSYSTTHSEHKHIEIAKIPARRTNHR</sequence>
<comment type="caution">
    <text evidence="1">The sequence shown here is derived from an EMBL/GenBank/DDBJ whole genome shotgun (WGS) entry which is preliminary data.</text>
</comment>
<dbReference type="EMBL" id="JAEPRB010000579">
    <property type="protein sequence ID" value="KAG2214787.1"/>
    <property type="molecule type" value="Genomic_DNA"/>
</dbReference>
<dbReference type="Proteomes" id="UP000646827">
    <property type="component" value="Unassembled WGS sequence"/>
</dbReference>
<gene>
    <name evidence="1" type="ORF">INT45_002982</name>
</gene>
<proteinExistence type="predicted"/>
<evidence type="ECO:0000313" key="2">
    <source>
        <dbReference type="Proteomes" id="UP000646827"/>
    </source>
</evidence>
<name>A0A8H7RPH3_9FUNG</name>
<organism evidence="1 2">
    <name type="scientific">Circinella minor</name>
    <dbReference type="NCBI Taxonomy" id="1195481"/>
    <lineage>
        <taxon>Eukaryota</taxon>
        <taxon>Fungi</taxon>
        <taxon>Fungi incertae sedis</taxon>
        <taxon>Mucoromycota</taxon>
        <taxon>Mucoromycotina</taxon>
        <taxon>Mucoromycetes</taxon>
        <taxon>Mucorales</taxon>
        <taxon>Lichtheimiaceae</taxon>
        <taxon>Circinella</taxon>
    </lineage>
</organism>
<protein>
    <submittedName>
        <fullName evidence="1">Uncharacterized protein</fullName>
    </submittedName>
</protein>
<dbReference type="OrthoDB" id="2289169at2759"/>
<reference evidence="1 2" key="1">
    <citation type="submission" date="2020-12" db="EMBL/GenBank/DDBJ databases">
        <title>Metabolic potential, ecology and presence of endohyphal bacteria is reflected in genomic diversity of Mucoromycotina.</title>
        <authorList>
            <person name="Muszewska A."/>
            <person name="Okrasinska A."/>
            <person name="Steczkiewicz K."/>
            <person name="Drgas O."/>
            <person name="Orlowska M."/>
            <person name="Perlinska-Lenart U."/>
            <person name="Aleksandrzak-Piekarczyk T."/>
            <person name="Szatraj K."/>
            <person name="Zielenkiewicz U."/>
            <person name="Pilsyk S."/>
            <person name="Malc E."/>
            <person name="Mieczkowski P."/>
            <person name="Kruszewska J.S."/>
            <person name="Biernat P."/>
            <person name="Pawlowska J."/>
        </authorList>
    </citation>
    <scope>NUCLEOTIDE SEQUENCE [LARGE SCALE GENOMIC DNA]</scope>
    <source>
        <strain evidence="1 2">CBS 142.35</strain>
    </source>
</reference>
<keyword evidence="2" id="KW-1185">Reference proteome</keyword>
<dbReference type="AlphaFoldDB" id="A0A8H7RPH3"/>
<evidence type="ECO:0000313" key="1">
    <source>
        <dbReference type="EMBL" id="KAG2214787.1"/>
    </source>
</evidence>